<protein>
    <submittedName>
        <fullName evidence="1">Uncharacterized protein</fullName>
    </submittedName>
</protein>
<accession>N1Q536</accession>
<gene>
    <name evidence="1" type="ORF">DOTSEDRAFT_41120</name>
</gene>
<proteinExistence type="predicted"/>
<dbReference type="EMBL" id="KB446535">
    <property type="protein sequence ID" value="EME49979.1"/>
    <property type="molecule type" value="Genomic_DNA"/>
</dbReference>
<reference evidence="2" key="1">
    <citation type="journal article" date="2012" name="PLoS Genet.">
        <title>The genomes of the fungal plant pathogens Cladosporium fulvum and Dothistroma septosporum reveal adaptation to different hosts and lifestyles but also signatures of common ancestry.</title>
        <authorList>
            <person name="de Wit P.J.G.M."/>
            <person name="van der Burgt A."/>
            <person name="Oekmen B."/>
            <person name="Stergiopoulos I."/>
            <person name="Abd-Elsalam K.A."/>
            <person name="Aerts A.L."/>
            <person name="Bahkali A.H."/>
            <person name="Beenen H.G."/>
            <person name="Chettri P."/>
            <person name="Cox M.P."/>
            <person name="Datema E."/>
            <person name="de Vries R.P."/>
            <person name="Dhillon B."/>
            <person name="Ganley A.R."/>
            <person name="Griffiths S.A."/>
            <person name="Guo Y."/>
            <person name="Hamelin R.C."/>
            <person name="Henrissat B."/>
            <person name="Kabir M.S."/>
            <person name="Jashni M.K."/>
            <person name="Kema G."/>
            <person name="Klaubauf S."/>
            <person name="Lapidus A."/>
            <person name="Levasseur A."/>
            <person name="Lindquist E."/>
            <person name="Mehrabi R."/>
            <person name="Ohm R.A."/>
            <person name="Owen T.J."/>
            <person name="Salamov A."/>
            <person name="Schwelm A."/>
            <person name="Schijlen E."/>
            <person name="Sun H."/>
            <person name="van den Burg H.A."/>
            <person name="van Ham R.C.H.J."/>
            <person name="Zhang S."/>
            <person name="Goodwin S.B."/>
            <person name="Grigoriev I.V."/>
            <person name="Collemare J."/>
            <person name="Bradshaw R.E."/>
        </authorList>
    </citation>
    <scope>NUCLEOTIDE SEQUENCE [LARGE SCALE GENOMIC DNA]</scope>
    <source>
        <strain evidence="2">NZE10 / CBS 128990</strain>
    </source>
</reference>
<reference evidence="1 2" key="2">
    <citation type="journal article" date="2012" name="PLoS Pathog.">
        <title>Diverse lifestyles and strategies of plant pathogenesis encoded in the genomes of eighteen Dothideomycetes fungi.</title>
        <authorList>
            <person name="Ohm R.A."/>
            <person name="Feau N."/>
            <person name="Henrissat B."/>
            <person name="Schoch C.L."/>
            <person name="Horwitz B.A."/>
            <person name="Barry K.W."/>
            <person name="Condon B.J."/>
            <person name="Copeland A.C."/>
            <person name="Dhillon B."/>
            <person name="Glaser F."/>
            <person name="Hesse C.N."/>
            <person name="Kosti I."/>
            <person name="LaButti K."/>
            <person name="Lindquist E.A."/>
            <person name="Lucas S."/>
            <person name="Salamov A.A."/>
            <person name="Bradshaw R.E."/>
            <person name="Ciuffetti L."/>
            <person name="Hamelin R.C."/>
            <person name="Kema G.H.J."/>
            <person name="Lawrence C."/>
            <person name="Scott J.A."/>
            <person name="Spatafora J.W."/>
            <person name="Turgeon B.G."/>
            <person name="de Wit P.J.G.M."/>
            <person name="Zhong S."/>
            <person name="Goodwin S.B."/>
            <person name="Grigoriev I.V."/>
        </authorList>
    </citation>
    <scope>NUCLEOTIDE SEQUENCE [LARGE SCALE GENOMIC DNA]</scope>
    <source>
        <strain evidence="2">NZE10 / CBS 128990</strain>
    </source>
</reference>
<dbReference type="AlphaFoldDB" id="N1Q536"/>
<evidence type="ECO:0000313" key="1">
    <source>
        <dbReference type="EMBL" id="EME49979.1"/>
    </source>
</evidence>
<organism evidence="1 2">
    <name type="scientific">Dothistroma septosporum (strain NZE10 / CBS 128990)</name>
    <name type="common">Red band needle blight fungus</name>
    <name type="synonym">Mycosphaerella pini</name>
    <dbReference type="NCBI Taxonomy" id="675120"/>
    <lineage>
        <taxon>Eukaryota</taxon>
        <taxon>Fungi</taxon>
        <taxon>Dikarya</taxon>
        <taxon>Ascomycota</taxon>
        <taxon>Pezizomycotina</taxon>
        <taxon>Dothideomycetes</taxon>
        <taxon>Dothideomycetidae</taxon>
        <taxon>Mycosphaerellales</taxon>
        <taxon>Mycosphaerellaceae</taxon>
        <taxon>Dothistroma</taxon>
    </lineage>
</organism>
<sequence length="111" mass="12591">MLPESDPAVLLMLRRWQQEWLGKVQPLDFIWQLLDATGAKGDSARIGILLEGGHDDIFDVNVFACMHPEQQSGRICTRTEGGEALISLEPRLRQLLTAALEWTLELFDRCE</sequence>
<dbReference type="Proteomes" id="UP000016933">
    <property type="component" value="Unassembled WGS sequence"/>
</dbReference>
<dbReference type="HOGENOM" id="CLU_2158285_0_0_1"/>
<keyword evidence="2" id="KW-1185">Reference proteome</keyword>
<name>N1Q536_DOTSN</name>
<evidence type="ECO:0000313" key="2">
    <source>
        <dbReference type="Proteomes" id="UP000016933"/>
    </source>
</evidence>